<evidence type="ECO:0000259" key="1">
    <source>
        <dbReference type="Pfam" id="PF13960"/>
    </source>
</evidence>
<dbReference type="EnsemblPlants" id="TuG1812G0500004087.01.T01">
    <property type="protein sequence ID" value="TuG1812G0500004087.01.T01"/>
    <property type="gene ID" value="TuG1812G0500004087.01"/>
</dbReference>
<feature type="domain" description="DUF4218" evidence="1">
    <location>
        <begin position="137"/>
        <end position="249"/>
    </location>
</feature>
<name>A0A8R7QJK4_TRIUA</name>
<dbReference type="Gramene" id="TuG1812G0500004087.01.T01">
    <property type="protein sequence ID" value="TuG1812G0500004087.01.T01"/>
    <property type="gene ID" value="TuG1812G0500004087.01"/>
</dbReference>
<reference evidence="3" key="1">
    <citation type="journal article" date="2013" name="Nature">
        <title>Draft genome of the wheat A-genome progenitor Triticum urartu.</title>
        <authorList>
            <person name="Ling H.Q."/>
            <person name="Zhao S."/>
            <person name="Liu D."/>
            <person name="Wang J."/>
            <person name="Sun H."/>
            <person name="Zhang C."/>
            <person name="Fan H."/>
            <person name="Li D."/>
            <person name="Dong L."/>
            <person name="Tao Y."/>
            <person name="Gao C."/>
            <person name="Wu H."/>
            <person name="Li Y."/>
            <person name="Cui Y."/>
            <person name="Guo X."/>
            <person name="Zheng S."/>
            <person name="Wang B."/>
            <person name="Yu K."/>
            <person name="Liang Q."/>
            <person name="Yang W."/>
            <person name="Lou X."/>
            <person name="Chen J."/>
            <person name="Feng M."/>
            <person name="Jian J."/>
            <person name="Zhang X."/>
            <person name="Luo G."/>
            <person name="Jiang Y."/>
            <person name="Liu J."/>
            <person name="Wang Z."/>
            <person name="Sha Y."/>
            <person name="Zhang B."/>
            <person name="Wu H."/>
            <person name="Tang D."/>
            <person name="Shen Q."/>
            <person name="Xue P."/>
            <person name="Zou S."/>
            <person name="Wang X."/>
            <person name="Liu X."/>
            <person name="Wang F."/>
            <person name="Yang Y."/>
            <person name="An X."/>
            <person name="Dong Z."/>
            <person name="Zhang K."/>
            <person name="Zhang X."/>
            <person name="Luo M.C."/>
            <person name="Dvorak J."/>
            <person name="Tong Y."/>
            <person name="Wang J."/>
            <person name="Yang H."/>
            <person name="Li Z."/>
            <person name="Wang D."/>
            <person name="Zhang A."/>
            <person name="Wang J."/>
        </authorList>
    </citation>
    <scope>NUCLEOTIDE SEQUENCE</scope>
    <source>
        <strain evidence="3">cv. G1812</strain>
    </source>
</reference>
<dbReference type="InterPro" id="IPR025452">
    <property type="entry name" value="DUF4218"/>
</dbReference>
<dbReference type="PANTHER" id="PTHR48258">
    <property type="entry name" value="DUF4218 DOMAIN-CONTAINING PROTEIN-RELATED"/>
    <property type="match status" value="1"/>
</dbReference>
<sequence>MHIKKNICENLIGTILNMEGKTKDTLNARLDLQDLKIKEELHLRKDGNSYEMPRARYTLSKEQVVAFCQFLRELKFPYGFASNISRCTSADGTKVQGLKTHDCHILLQRILPASMRGFLDSDIYEAIAELGKYFKELCSKTLNRDVLAEMKKEIPIILCKLEKFFPPAFFDVMVHLAVHLPEEALLRGPVQYGWMYPVERRLYTLKRYVRNRARPEGSIAEAYIADECLTFCSKYMDDFETISYQKPRNVGYSDEEAYGVDVFGHGVNFTSGYEYQYVYEKKEFDQMMWYVLNNCGQAQKYIEMFRDELKRKRVPNIDKELQKEFQTWFKNYIMRLRDEHIEEIDEDLFSLACEPDRRVRKYSSCIVNGIRYITVDRDSNKRTQNSGVMAEGEHASKVIDFYGTLKEIIQSDYNSNDNLDGRSVILFKCDWFKLDGRKKELKNDRFFK</sequence>
<accession>A0A8R7QJK4</accession>
<dbReference type="PANTHER" id="PTHR48258:SF14">
    <property type="entry name" value="OS02G0583300 PROTEIN"/>
    <property type="match status" value="1"/>
</dbReference>
<dbReference type="Proteomes" id="UP000015106">
    <property type="component" value="Chromosome 5"/>
</dbReference>
<evidence type="ECO:0000313" key="3">
    <source>
        <dbReference type="Proteomes" id="UP000015106"/>
    </source>
</evidence>
<organism evidence="2 3">
    <name type="scientific">Triticum urartu</name>
    <name type="common">Red wild einkorn</name>
    <name type="synonym">Crithodium urartu</name>
    <dbReference type="NCBI Taxonomy" id="4572"/>
    <lineage>
        <taxon>Eukaryota</taxon>
        <taxon>Viridiplantae</taxon>
        <taxon>Streptophyta</taxon>
        <taxon>Embryophyta</taxon>
        <taxon>Tracheophyta</taxon>
        <taxon>Spermatophyta</taxon>
        <taxon>Magnoliopsida</taxon>
        <taxon>Liliopsida</taxon>
        <taxon>Poales</taxon>
        <taxon>Poaceae</taxon>
        <taxon>BOP clade</taxon>
        <taxon>Pooideae</taxon>
        <taxon>Triticodae</taxon>
        <taxon>Triticeae</taxon>
        <taxon>Triticinae</taxon>
        <taxon>Triticum</taxon>
    </lineage>
</organism>
<evidence type="ECO:0000313" key="2">
    <source>
        <dbReference type="EnsemblPlants" id="TuG1812G0500004087.01.T01"/>
    </source>
</evidence>
<dbReference type="Pfam" id="PF13960">
    <property type="entry name" value="DUF4218"/>
    <property type="match status" value="1"/>
</dbReference>
<proteinExistence type="predicted"/>
<reference evidence="2" key="2">
    <citation type="submission" date="2018-03" db="EMBL/GenBank/DDBJ databases">
        <title>The Triticum urartu genome reveals the dynamic nature of wheat genome evolution.</title>
        <authorList>
            <person name="Ling H."/>
            <person name="Ma B."/>
            <person name="Shi X."/>
            <person name="Liu H."/>
            <person name="Dong L."/>
            <person name="Sun H."/>
            <person name="Cao Y."/>
            <person name="Gao Q."/>
            <person name="Zheng S."/>
            <person name="Li Y."/>
            <person name="Yu Y."/>
            <person name="Du H."/>
            <person name="Qi M."/>
            <person name="Li Y."/>
            <person name="Yu H."/>
            <person name="Cui Y."/>
            <person name="Wang N."/>
            <person name="Chen C."/>
            <person name="Wu H."/>
            <person name="Zhao Y."/>
            <person name="Zhang J."/>
            <person name="Li Y."/>
            <person name="Zhou W."/>
            <person name="Zhang B."/>
            <person name="Hu W."/>
            <person name="Eijk M."/>
            <person name="Tang J."/>
            <person name="Witsenboer H."/>
            <person name="Zhao S."/>
            <person name="Li Z."/>
            <person name="Zhang A."/>
            <person name="Wang D."/>
            <person name="Liang C."/>
        </authorList>
    </citation>
    <scope>NUCLEOTIDE SEQUENCE [LARGE SCALE GENOMIC DNA]</scope>
    <source>
        <strain evidence="2">cv. G1812</strain>
    </source>
</reference>
<keyword evidence="3" id="KW-1185">Reference proteome</keyword>
<reference evidence="2" key="3">
    <citation type="submission" date="2022-06" db="UniProtKB">
        <authorList>
            <consortium name="EnsemblPlants"/>
        </authorList>
    </citation>
    <scope>IDENTIFICATION</scope>
</reference>
<dbReference type="AlphaFoldDB" id="A0A8R7QJK4"/>
<protein>
    <recommendedName>
        <fullName evidence="1">DUF4218 domain-containing protein</fullName>
    </recommendedName>
</protein>